<dbReference type="EMBL" id="WIEZ01000024">
    <property type="protein sequence ID" value="NKM49525.1"/>
    <property type="molecule type" value="Genomic_DNA"/>
</dbReference>
<reference evidence="1" key="1">
    <citation type="submission" date="2019-10" db="EMBL/GenBank/DDBJ databases">
        <title>Rhizobium leguminosarum symbiovar viciae collection.</title>
        <authorList>
            <person name="Boivin S."/>
            <person name="Lepetit M."/>
        </authorList>
    </citation>
    <scope>NUCLEOTIDE SEQUENCE</scope>
    <source>
        <strain evidence="1">L143</strain>
    </source>
</reference>
<proteinExistence type="predicted"/>
<organism evidence="1 2">
    <name type="scientific">Rhizobium leguminosarum bv. viciae</name>
    <dbReference type="NCBI Taxonomy" id="387"/>
    <lineage>
        <taxon>Bacteria</taxon>
        <taxon>Pseudomonadati</taxon>
        <taxon>Pseudomonadota</taxon>
        <taxon>Alphaproteobacteria</taxon>
        <taxon>Hyphomicrobiales</taxon>
        <taxon>Rhizobiaceae</taxon>
        <taxon>Rhizobium/Agrobacterium group</taxon>
        <taxon>Rhizobium</taxon>
    </lineage>
</organism>
<evidence type="ECO:0000313" key="2">
    <source>
        <dbReference type="Proteomes" id="UP000662259"/>
    </source>
</evidence>
<protein>
    <recommendedName>
        <fullName evidence="3">Growth inhibitor PemK</fullName>
    </recommendedName>
</protein>
<gene>
    <name evidence="1" type="ORF">GFL91_32265</name>
</gene>
<accession>A0A4R0BH61</accession>
<name>A0A4R0BH61_RHILV</name>
<dbReference type="AlphaFoldDB" id="A0A4R0BH61"/>
<dbReference type="RefSeq" id="WP_094088711.1">
    <property type="nucleotide sequence ID" value="NZ_CP022567.1"/>
</dbReference>
<comment type="caution">
    <text evidence="1">The sequence shown here is derived from an EMBL/GenBank/DDBJ whole genome shotgun (WGS) entry which is preliminary data.</text>
</comment>
<evidence type="ECO:0000313" key="1">
    <source>
        <dbReference type="EMBL" id="NKM49525.1"/>
    </source>
</evidence>
<dbReference type="Proteomes" id="UP000662259">
    <property type="component" value="Unassembled WGS sequence"/>
</dbReference>
<sequence length="142" mass="15364">MASLPEPRSGLVVRYDYLWSREALAGRDQGKDRPACLVAASDSLANPRYVVLLPITHTPPSGETVGIEIPPKVKQAIGLDDEPSWVIISEYNIDEWPNGGLSPVPGSGGILAYGFIPPGLFATIKARFLDLAKARKSDPVRR</sequence>
<evidence type="ECO:0008006" key="3">
    <source>
        <dbReference type="Google" id="ProtNLM"/>
    </source>
</evidence>